<dbReference type="VEuPathDB" id="FungiDB:BO97DRAFT_337990"/>
<dbReference type="EMBL" id="KZ824271">
    <property type="protein sequence ID" value="RAL15377.1"/>
    <property type="molecule type" value="Genomic_DNA"/>
</dbReference>
<dbReference type="OrthoDB" id="4064873at2759"/>
<dbReference type="GO" id="GO:0003700">
    <property type="term" value="F:DNA-binding transcription factor activity"/>
    <property type="evidence" value="ECO:0007669"/>
    <property type="project" value="TreeGrafter"/>
</dbReference>
<keyword evidence="1" id="KW-0479">Metal-binding</keyword>
<evidence type="ECO:0000256" key="2">
    <source>
        <dbReference type="ARBA" id="ARBA00022833"/>
    </source>
</evidence>
<dbReference type="PANTHER" id="PTHR31779">
    <property type="entry name" value="2-NITROPROPANE DIOXYGENASE FAMILY, PUTATIVE (AFU_ORTHOLOGUE AFUA_2G17430)-RELATED"/>
    <property type="match status" value="1"/>
</dbReference>
<dbReference type="GO" id="GO:0009410">
    <property type="term" value="P:response to xenobiotic stimulus"/>
    <property type="evidence" value="ECO:0007669"/>
    <property type="project" value="TreeGrafter"/>
</dbReference>
<evidence type="ECO:0000256" key="4">
    <source>
        <dbReference type="ARBA" id="ARBA00023125"/>
    </source>
</evidence>
<evidence type="ECO:0000313" key="8">
    <source>
        <dbReference type="Proteomes" id="UP000248961"/>
    </source>
</evidence>
<keyword evidence="3" id="KW-0805">Transcription regulation</keyword>
<reference evidence="7 8" key="1">
    <citation type="submission" date="2018-02" db="EMBL/GenBank/DDBJ databases">
        <title>The genomes of Aspergillus section Nigri reveals drivers in fungal speciation.</title>
        <authorList>
            <consortium name="DOE Joint Genome Institute"/>
            <person name="Vesth T.C."/>
            <person name="Nybo J."/>
            <person name="Theobald S."/>
            <person name="Brandl J."/>
            <person name="Frisvad J.C."/>
            <person name="Nielsen K.F."/>
            <person name="Lyhne E.K."/>
            <person name="Kogle M.E."/>
            <person name="Kuo A."/>
            <person name="Riley R."/>
            <person name="Clum A."/>
            <person name="Nolan M."/>
            <person name="Lipzen A."/>
            <person name="Salamov A."/>
            <person name="Henrissat B."/>
            <person name="Wiebenga A."/>
            <person name="De vries R.P."/>
            <person name="Grigoriev I.V."/>
            <person name="Mortensen U.H."/>
            <person name="Andersen M.R."/>
            <person name="Baker S.E."/>
        </authorList>
    </citation>
    <scope>NUCLEOTIDE SEQUENCE [LARGE SCALE GENOMIC DNA]</scope>
    <source>
        <strain evidence="7 8">CBS 101889</strain>
    </source>
</reference>
<protein>
    <recommendedName>
        <fullName evidence="9">Transcription factor domain-containing protein</fullName>
    </recommendedName>
</protein>
<proteinExistence type="predicted"/>
<accession>A0A395I5U8</accession>
<dbReference type="GO" id="GO:0046872">
    <property type="term" value="F:metal ion binding"/>
    <property type="evidence" value="ECO:0007669"/>
    <property type="project" value="UniProtKB-KW"/>
</dbReference>
<organism evidence="7 8">
    <name type="scientific">Aspergillus homomorphus (strain CBS 101889)</name>
    <dbReference type="NCBI Taxonomy" id="1450537"/>
    <lineage>
        <taxon>Eukaryota</taxon>
        <taxon>Fungi</taxon>
        <taxon>Dikarya</taxon>
        <taxon>Ascomycota</taxon>
        <taxon>Pezizomycotina</taxon>
        <taxon>Eurotiomycetes</taxon>
        <taxon>Eurotiomycetidae</taxon>
        <taxon>Eurotiales</taxon>
        <taxon>Aspergillaceae</taxon>
        <taxon>Aspergillus</taxon>
        <taxon>Aspergillus subgen. Circumdati</taxon>
    </lineage>
</organism>
<evidence type="ECO:0000256" key="3">
    <source>
        <dbReference type="ARBA" id="ARBA00023015"/>
    </source>
</evidence>
<dbReference type="PANTHER" id="PTHR31779:SF5">
    <property type="entry name" value="ZN(II)2CYS6 TRANSCRIPTION FACTOR (EUROFUNG)"/>
    <property type="match status" value="1"/>
</dbReference>
<dbReference type="Proteomes" id="UP000248961">
    <property type="component" value="Unassembled WGS sequence"/>
</dbReference>
<keyword evidence="2" id="KW-0862">Zinc</keyword>
<dbReference type="GO" id="GO:0003677">
    <property type="term" value="F:DNA binding"/>
    <property type="evidence" value="ECO:0007669"/>
    <property type="project" value="UniProtKB-KW"/>
</dbReference>
<evidence type="ECO:0000313" key="7">
    <source>
        <dbReference type="EMBL" id="RAL15377.1"/>
    </source>
</evidence>
<dbReference type="RefSeq" id="XP_025554531.1">
    <property type="nucleotide sequence ID" value="XM_025691511.1"/>
</dbReference>
<evidence type="ECO:0008006" key="9">
    <source>
        <dbReference type="Google" id="ProtNLM"/>
    </source>
</evidence>
<keyword evidence="4" id="KW-0238">DNA-binding</keyword>
<dbReference type="AlphaFoldDB" id="A0A395I5U8"/>
<keyword evidence="6" id="KW-0539">Nucleus</keyword>
<name>A0A395I5U8_ASPHC</name>
<evidence type="ECO:0000256" key="6">
    <source>
        <dbReference type="ARBA" id="ARBA00023242"/>
    </source>
</evidence>
<keyword evidence="8" id="KW-1185">Reference proteome</keyword>
<evidence type="ECO:0000256" key="5">
    <source>
        <dbReference type="ARBA" id="ARBA00023163"/>
    </source>
</evidence>
<keyword evidence="5" id="KW-0804">Transcription</keyword>
<dbReference type="GeneID" id="37195800"/>
<dbReference type="InterPro" id="IPR052478">
    <property type="entry name" value="Metabolite_Synth_Reg"/>
</dbReference>
<evidence type="ECO:0000256" key="1">
    <source>
        <dbReference type="ARBA" id="ARBA00022723"/>
    </source>
</evidence>
<gene>
    <name evidence="7" type="ORF">BO97DRAFT_337990</name>
</gene>
<sequence length="266" mass="30517">MTLGSPNVDHVIGWLLRVLYLRFTGTPNATWMASCTLMHLIETVNLHQVSRLSGSLANESIHLKQHLCCVARPFHMWISYDCGRSRVESRGTRELSLNEAWTPDELAIWHNSNSLDPTRHLEPTGLEALLLHTAELQLVHSALRLKRCNTDLCIYRRLRVSGRMVSRDVSDQLLRLVDEGSEIALDLATRRSPWWHIVKAPFQAFCVLLAIDSRASLEWVPKVLRVLQSIAETYKTDAINETLANAYTLLRIQHQRKKEDYDHLSH</sequence>